<evidence type="ECO:0000313" key="3">
    <source>
        <dbReference type="Proteomes" id="UP001324427"/>
    </source>
</evidence>
<accession>A0AAV9JP38</accession>
<name>A0AAV9JP38_9PEZI</name>
<reference evidence="2 3" key="1">
    <citation type="submission" date="2021-11" db="EMBL/GenBank/DDBJ databases">
        <title>Black yeast isolated from Biological Soil Crust.</title>
        <authorList>
            <person name="Kurbessoian T."/>
        </authorList>
    </citation>
    <scope>NUCLEOTIDE SEQUENCE [LARGE SCALE GENOMIC DNA]</scope>
    <source>
        <strain evidence="2 3">CCFEE 5522</strain>
    </source>
</reference>
<comment type="caution">
    <text evidence="2">The sequence shown here is derived from an EMBL/GenBank/DDBJ whole genome shotgun (WGS) entry which is preliminary data.</text>
</comment>
<sequence>MSNSSSMAGPDEVPPPAPPKPAAIDIKKLQADLERALAASGQTPAPTPLIRYTLADTSALRKGVSNATVGRPDSLATASQPLAATPVDPPGRWAYIPFPVITDILQYDTKRRALHWLSRALVRDTAGMVPQMDIYGYYQHCFIPYAATHPVLPTAELLDLLLKIFKGSRNDTITGRVQAGVVDTYVIRNVAWRGQPAIVEKIGVEVLEEKEQATNPLGFGAAERPGATPAVATSIGSGAETVGIDSSAPATTEQLNQAATSGLDDLDDDHIAICLQMTFADKCAGRKLAHLPEPARTRYWLRMFFKHGSNVEIEEAALWMLYEQTFNPYYDERPHLDDVQFVARITKVFKDAEEVEVGPEHRVIWGIKPRKKRMKALVLLKKYAEEQTNRAVRHLDRMAERKDFELRVNNKHRGLNRFQEMMLLWPLLALPAGEPSPWLQRLQRRAGGEPLGDHQPGFPGVSMKRLASEYRRDYEARRKMADETIMRAAAEGAPGVAVAQALDEALDRYPPPGPATRRALNADGEGHTSPSRAKGVQASEVPGRRKSA</sequence>
<feature type="region of interest" description="Disordered" evidence="1">
    <location>
        <begin position="1"/>
        <end position="22"/>
    </location>
</feature>
<organism evidence="2 3">
    <name type="scientific">Oleoguttula mirabilis</name>
    <dbReference type="NCBI Taxonomy" id="1507867"/>
    <lineage>
        <taxon>Eukaryota</taxon>
        <taxon>Fungi</taxon>
        <taxon>Dikarya</taxon>
        <taxon>Ascomycota</taxon>
        <taxon>Pezizomycotina</taxon>
        <taxon>Dothideomycetes</taxon>
        <taxon>Dothideomycetidae</taxon>
        <taxon>Mycosphaerellales</taxon>
        <taxon>Teratosphaeriaceae</taxon>
        <taxon>Oleoguttula</taxon>
    </lineage>
</organism>
<proteinExistence type="predicted"/>
<feature type="region of interest" description="Disordered" evidence="1">
    <location>
        <begin position="504"/>
        <end position="548"/>
    </location>
</feature>
<keyword evidence="3" id="KW-1185">Reference proteome</keyword>
<dbReference type="Proteomes" id="UP001324427">
    <property type="component" value="Unassembled WGS sequence"/>
</dbReference>
<evidence type="ECO:0000256" key="1">
    <source>
        <dbReference type="SAM" id="MobiDB-lite"/>
    </source>
</evidence>
<feature type="compositionally biased region" description="Pro residues" evidence="1">
    <location>
        <begin position="12"/>
        <end position="21"/>
    </location>
</feature>
<protein>
    <submittedName>
        <fullName evidence="2">Uncharacterized protein</fullName>
    </submittedName>
</protein>
<evidence type="ECO:0000313" key="2">
    <source>
        <dbReference type="EMBL" id="KAK4546914.1"/>
    </source>
</evidence>
<dbReference type="AlphaFoldDB" id="A0AAV9JP38"/>
<dbReference type="EMBL" id="JAVFHQ010000013">
    <property type="protein sequence ID" value="KAK4546914.1"/>
    <property type="molecule type" value="Genomic_DNA"/>
</dbReference>
<gene>
    <name evidence="2" type="ORF">LTR36_001646</name>
</gene>